<dbReference type="InterPro" id="IPR013022">
    <property type="entry name" value="Xyl_isomerase-like_TIM-brl"/>
</dbReference>
<evidence type="ECO:0000313" key="2">
    <source>
        <dbReference type="EMBL" id="QHT61431.1"/>
    </source>
</evidence>
<protein>
    <submittedName>
        <fullName evidence="2">Sugar phosphate isomerase/epimerase</fullName>
    </submittedName>
</protein>
<dbReference type="RefSeq" id="WP_162357870.1">
    <property type="nucleotide sequence ID" value="NZ_CP048209.1"/>
</dbReference>
<name>A0A6C0G192_9BACL</name>
<dbReference type="GO" id="GO:0016853">
    <property type="term" value="F:isomerase activity"/>
    <property type="evidence" value="ECO:0007669"/>
    <property type="project" value="UniProtKB-KW"/>
</dbReference>
<dbReference type="PANTHER" id="PTHR12110">
    <property type="entry name" value="HYDROXYPYRUVATE ISOMERASE"/>
    <property type="match status" value="1"/>
</dbReference>
<proteinExistence type="predicted"/>
<dbReference type="Gene3D" id="3.20.20.150">
    <property type="entry name" value="Divalent-metal-dependent TIM barrel enzymes"/>
    <property type="match status" value="1"/>
</dbReference>
<dbReference type="KEGG" id="plyc:GXP70_16650"/>
<dbReference type="EMBL" id="CP048209">
    <property type="protein sequence ID" value="QHT61431.1"/>
    <property type="molecule type" value="Genomic_DNA"/>
</dbReference>
<keyword evidence="3" id="KW-1185">Reference proteome</keyword>
<accession>A0A6C0G192</accession>
<dbReference type="InterPro" id="IPR050312">
    <property type="entry name" value="IolE/XylAMocC-like"/>
</dbReference>
<dbReference type="AlphaFoldDB" id="A0A6C0G192"/>
<sequence>MKLALNTLGCPDWTWERIMEEAARLGYDAIEVRGIQDELLLPKCPPFLPERIDSTKEALRGKGLAICCLSTSCVFHAPERYEEAIQEGKATIDLAERLGVPYIRVFGDAIPDKANMEPTIAAVAAGLQTLGDYALRKQVMVLIETHGDFADHDILHDVLNRTHSPAIGVLWDIQVTYKHGGGQRPEATYAKLGPYVRHVHVKDMSGSNENRRLCLPGEGDVPIGACLELLREQGYDGYFSFEWEKRWHPEIEPPDVAFPAFVRYMSAFAQEK</sequence>
<feature type="domain" description="Xylose isomerase-like TIM barrel" evidence="1">
    <location>
        <begin position="20"/>
        <end position="250"/>
    </location>
</feature>
<dbReference type="InterPro" id="IPR036237">
    <property type="entry name" value="Xyl_isomerase-like_sf"/>
</dbReference>
<evidence type="ECO:0000259" key="1">
    <source>
        <dbReference type="Pfam" id="PF01261"/>
    </source>
</evidence>
<organism evidence="2 3">
    <name type="scientific">Paenibacillus lycopersici</name>
    <dbReference type="NCBI Taxonomy" id="2704462"/>
    <lineage>
        <taxon>Bacteria</taxon>
        <taxon>Bacillati</taxon>
        <taxon>Bacillota</taxon>
        <taxon>Bacilli</taxon>
        <taxon>Bacillales</taxon>
        <taxon>Paenibacillaceae</taxon>
        <taxon>Paenibacillus</taxon>
    </lineage>
</organism>
<dbReference type="SUPFAM" id="SSF51658">
    <property type="entry name" value="Xylose isomerase-like"/>
    <property type="match status" value="1"/>
</dbReference>
<dbReference type="Pfam" id="PF01261">
    <property type="entry name" value="AP_endonuc_2"/>
    <property type="match status" value="1"/>
</dbReference>
<dbReference type="PANTHER" id="PTHR12110:SF53">
    <property type="entry name" value="BLR5974 PROTEIN"/>
    <property type="match status" value="1"/>
</dbReference>
<dbReference type="Proteomes" id="UP000476064">
    <property type="component" value="Chromosome"/>
</dbReference>
<reference evidence="2 3" key="1">
    <citation type="submission" date="2020-01" db="EMBL/GenBank/DDBJ databases">
        <title>Paenibacillus sp. nov., isolated from tomato rhizosphere.</title>
        <authorList>
            <person name="Weon H.-Y."/>
            <person name="Lee S.A."/>
        </authorList>
    </citation>
    <scope>NUCLEOTIDE SEQUENCE [LARGE SCALE GENOMIC DNA]</scope>
    <source>
        <strain evidence="2 3">12200R-189</strain>
    </source>
</reference>
<gene>
    <name evidence="2" type="ORF">GXP70_16650</name>
</gene>
<evidence type="ECO:0000313" key="3">
    <source>
        <dbReference type="Proteomes" id="UP000476064"/>
    </source>
</evidence>
<keyword evidence="2" id="KW-0413">Isomerase</keyword>